<dbReference type="PANTHER" id="PTHR34382:SF7">
    <property type="entry name" value="PTS SYSTEM N,N'-DIACETYLCHITOBIOSE-SPECIFIC EIIA COMPONENT"/>
    <property type="match status" value="1"/>
</dbReference>
<dbReference type="EMBL" id="JBBMFM010000043">
    <property type="protein sequence ID" value="MEQ2425860.1"/>
    <property type="molecule type" value="Genomic_DNA"/>
</dbReference>
<reference evidence="6 7" key="1">
    <citation type="submission" date="2024-03" db="EMBL/GenBank/DDBJ databases">
        <title>Human intestinal bacterial collection.</title>
        <authorList>
            <person name="Pauvert C."/>
            <person name="Hitch T.C.A."/>
            <person name="Clavel T."/>
        </authorList>
    </citation>
    <scope>NUCLEOTIDE SEQUENCE [LARGE SCALE GENOMIC DNA]</scope>
    <source>
        <strain evidence="6 7">CLA-SR-H021</strain>
    </source>
</reference>
<evidence type="ECO:0000256" key="2">
    <source>
        <dbReference type="ARBA" id="ARBA00022597"/>
    </source>
</evidence>
<gene>
    <name evidence="6" type="ORF">WMQ36_12840</name>
</gene>
<dbReference type="PANTHER" id="PTHR34382">
    <property type="entry name" value="PTS SYSTEM N,N'-DIACETYLCHITOBIOSE-SPECIFIC EIIA COMPONENT"/>
    <property type="match status" value="1"/>
</dbReference>
<dbReference type="PIRSF" id="PIRSF000699">
    <property type="entry name" value="PTS_IILac_III"/>
    <property type="match status" value="1"/>
</dbReference>
<evidence type="ECO:0000256" key="1">
    <source>
        <dbReference type="ARBA" id="ARBA00022448"/>
    </source>
</evidence>
<accession>A0ABV1D636</accession>
<evidence type="ECO:0000256" key="5">
    <source>
        <dbReference type="PROSITE-ProRule" id="PRU00418"/>
    </source>
</evidence>
<keyword evidence="7" id="KW-1185">Reference proteome</keyword>
<evidence type="ECO:0000313" key="6">
    <source>
        <dbReference type="EMBL" id="MEQ2425860.1"/>
    </source>
</evidence>
<protein>
    <submittedName>
        <fullName evidence="6">PTS lactose/cellobiose transporter subunit IIA</fullName>
    </submittedName>
</protein>
<dbReference type="SUPFAM" id="SSF46973">
    <property type="entry name" value="Enzyme IIa from lactose specific PTS, IIa-lac"/>
    <property type="match status" value="1"/>
</dbReference>
<keyword evidence="1" id="KW-0813">Transport</keyword>
<feature type="modified residue" description="Phosphohistidine; by HPr" evidence="5">
    <location>
        <position position="76"/>
    </location>
</feature>
<dbReference type="InterPro" id="IPR036542">
    <property type="entry name" value="PTS_IIA_lac/cel_sf"/>
</dbReference>
<dbReference type="Pfam" id="PF02255">
    <property type="entry name" value="PTS_IIA"/>
    <property type="match status" value="1"/>
</dbReference>
<dbReference type="Gene3D" id="1.20.58.80">
    <property type="entry name" value="Phosphotransferase system, lactose/cellobiose-type IIA subunit"/>
    <property type="match status" value="1"/>
</dbReference>
<proteinExistence type="predicted"/>
<evidence type="ECO:0000256" key="4">
    <source>
        <dbReference type="ARBA" id="ARBA00022683"/>
    </source>
</evidence>
<organism evidence="6 7">
    <name type="scientific">Enterocloster hominis</name>
    <name type="common">ex Hitch et al. 2024</name>
    <dbReference type="NCBI Taxonomy" id="1917870"/>
    <lineage>
        <taxon>Bacteria</taxon>
        <taxon>Bacillati</taxon>
        <taxon>Bacillota</taxon>
        <taxon>Clostridia</taxon>
        <taxon>Lachnospirales</taxon>
        <taxon>Lachnospiraceae</taxon>
        <taxon>Enterocloster</taxon>
    </lineage>
</organism>
<dbReference type="PROSITE" id="PS51095">
    <property type="entry name" value="PTS_EIIA_TYPE_3"/>
    <property type="match status" value="1"/>
</dbReference>
<dbReference type="InterPro" id="IPR003188">
    <property type="entry name" value="PTS_IIA_lac/cel"/>
</dbReference>
<evidence type="ECO:0000313" key="7">
    <source>
        <dbReference type="Proteomes" id="UP001454086"/>
    </source>
</evidence>
<dbReference type="RefSeq" id="WP_008717234.1">
    <property type="nucleotide sequence ID" value="NZ_JAJFDX010000001.1"/>
</dbReference>
<name>A0ABV1D636_9FIRM</name>
<evidence type="ECO:0000256" key="3">
    <source>
        <dbReference type="ARBA" id="ARBA00022679"/>
    </source>
</evidence>
<dbReference type="Proteomes" id="UP001454086">
    <property type="component" value="Unassembled WGS sequence"/>
</dbReference>
<keyword evidence="2" id="KW-0762">Sugar transport</keyword>
<sequence>MSEIEQVSIQIVSAVGTARSCYIEAIREARKGDFERAEQLVQEGKEAFSLGHESHFNLITQAADGNQIGFDLILMHAEDQMMSAEMFGILADEFIETYKMIVK</sequence>
<keyword evidence="3" id="KW-0808">Transferase</keyword>
<comment type="caution">
    <text evidence="6">The sequence shown here is derived from an EMBL/GenBank/DDBJ whole genome shotgun (WGS) entry which is preliminary data.</text>
</comment>
<keyword evidence="4" id="KW-0598">Phosphotransferase system</keyword>